<keyword evidence="4" id="KW-0206">Cytoskeleton</keyword>
<name>A0A671X7A8_SPAAU</name>
<dbReference type="GO" id="GO:0030951">
    <property type="term" value="P:establishment or maintenance of microtubule cytoskeleton polarity"/>
    <property type="evidence" value="ECO:0007669"/>
    <property type="project" value="InterPro"/>
</dbReference>
<feature type="region of interest" description="Disordered" evidence="7">
    <location>
        <begin position="497"/>
        <end position="543"/>
    </location>
</feature>
<dbReference type="FunFam" id="1.25.10.10:FF:000068">
    <property type="entry name" value="cytoskeleton-associated protein 5 isoform X1"/>
    <property type="match status" value="1"/>
</dbReference>
<evidence type="ECO:0000313" key="9">
    <source>
        <dbReference type="Ensembl" id="ENSSAUP00010046908.1"/>
    </source>
</evidence>
<evidence type="ECO:0000256" key="2">
    <source>
        <dbReference type="ARBA" id="ARBA00022490"/>
    </source>
</evidence>
<organism evidence="9 10">
    <name type="scientific">Sparus aurata</name>
    <name type="common">Gilthead sea bream</name>
    <dbReference type="NCBI Taxonomy" id="8175"/>
    <lineage>
        <taxon>Eukaryota</taxon>
        <taxon>Metazoa</taxon>
        <taxon>Chordata</taxon>
        <taxon>Craniata</taxon>
        <taxon>Vertebrata</taxon>
        <taxon>Euteleostomi</taxon>
        <taxon>Actinopterygii</taxon>
        <taxon>Neopterygii</taxon>
        <taxon>Teleostei</taxon>
        <taxon>Neoteleostei</taxon>
        <taxon>Acanthomorphata</taxon>
        <taxon>Eupercaria</taxon>
        <taxon>Spariformes</taxon>
        <taxon>Sparidae</taxon>
        <taxon>Sparus</taxon>
    </lineage>
</organism>
<comment type="subcellular location">
    <subcellularLocation>
        <location evidence="1">Cytoplasm</location>
        <location evidence="1">Cytoskeleton</location>
    </subcellularLocation>
</comment>
<evidence type="ECO:0000256" key="3">
    <source>
        <dbReference type="ARBA" id="ARBA00022737"/>
    </source>
</evidence>
<dbReference type="GO" id="GO:0007051">
    <property type="term" value="P:spindle organization"/>
    <property type="evidence" value="ECO:0007669"/>
    <property type="project" value="InterPro"/>
</dbReference>
<dbReference type="GO" id="GO:0005856">
    <property type="term" value="C:cytoskeleton"/>
    <property type="evidence" value="ECO:0007669"/>
    <property type="project" value="UniProtKB-SubCell"/>
</dbReference>
<evidence type="ECO:0000256" key="4">
    <source>
        <dbReference type="ARBA" id="ARBA00023212"/>
    </source>
</evidence>
<keyword evidence="10" id="KW-1185">Reference proteome</keyword>
<dbReference type="InterPro" id="IPR016024">
    <property type="entry name" value="ARM-type_fold"/>
</dbReference>
<dbReference type="GO" id="GO:0051010">
    <property type="term" value="F:microtubule plus-end binding"/>
    <property type="evidence" value="ECO:0007669"/>
    <property type="project" value="InterPro"/>
</dbReference>
<evidence type="ECO:0000256" key="5">
    <source>
        <dbReference type="ARBA" id="ARBA00025722"/>
    </source>
</evidence>
<dbReference type="GO" id="GO:0046785">
    <property type="term" value="P:microtubule polymerization"/>
    <property type="evidence" value="ECO:0007669"/>
    <property type="project" value="InterPro"/>
</dbReference>
<dbReference type="FunFam" id="1.25.10.10:FF:000052">
    <property type="entry name" value="Cytoskeleton associated protein 5"/>
    <property type="match status" value="1"/>
</dbReference>
<gene>
    <name evidence="9" type="primary">CKAP5</name>
    <name evidence="9" type="synonym">ckap5</name>
</gene>
<keyword evidence="3" id="KW-0677">Repeat</keyword>
<feature type="region of interest" description="Disordered" evidence="7">
    <location>
        <begin position="558"/>
        <end position="589"/>
    </location>
</feature>
<feature type="domain" description="TOG" evidence="8">
    <location>
        <begin position="587"/>
        <end position="819"/>
    </location>
</feature>
<dbReference type="InterPro" id="IPR011989">
    <property type="entry name" value="ARM-like"/>
</dbReference>
<dbReference type="Pfam" id="PF21041">
    <property type="entry name" value="XMAP215_CLASP_TOG"/>
    <property type="match status" value="4"/>
</dbReference>
<feature type="compositionally biased region" description="Acidic residues" evidence="7">
    <location>
        <begin position="831"/>
        <end position="846"/>
    </location>
</feature>
<sequence>MGDDSEWMKLSIDQKCEHKVWKARLNGYEEALKLFQRIEDEKSPEWGKYLGLIKKFVTDSNAVAQLKGLEAALAFIENAHVAGKTTGEVVSGVVTKVFNQPKARAKELGTDICLMYIEIEKAEVVQDELLKGLDNKNPKIVVACIEALRKALSEFGSKIVTLKPVVKILSKQFESREKAVRDEAKLLAVEIYKWIRDALRPPLQNINSVQLKELEEEWVKLPSSPPKQTRFLRSQQDLKAKFEQQQAIGGEQSDEDETDTVAAVDAYELLEAVEILSKMPKDFYEKIEAKKWQERKEALEAVEALTKNPKLENGDYGDLVRALKKVVGKDANVMLVSVAAKCLAGLATGLRKKFGTYAGQVVPTILEKFKEKKPQVVQALQEAIDAIFLTTTLQNLSEDILAVMDNKNPSIKQQASLFLARSFRHCTQATLPKSVLKPLCAALIKQVNDSAPEVRDAAFEALGTAMKVVGEKAVNPFLADLDKLKLDKIKECADKVELPGGKKGGGKGVDKKPAAKAPPPAAEAPHKSSAPPRKTQSAASKVYSDKCTYKKKYSELKIGPSKKGKPTSAAGGKSKKNPDSKEITESELSAEVSEELAAGVLPASCIQQLDSANWKERLASMEEFQRAVETMDTAVMPCQALVRMLAKKPGWKETNFQVMQMKLHIVALICRRGQFSKTSASVVLDGLVDKVGDVKCGGNAKEGLTAIGEACSLPWTAEQVVSMVFAQKNPKNQAETLNWLANAMKEFGFAGINVKGFINNVKTALGATNPAVRTAAITLLGVMYLYMGAPLRMFFEDEKPALLSQIDAEFEKMQGQSPPAPMRFTKKATAAEEEGDEGEEQEEDGGGQDIMDLLPRTDISDKITSNLVSKIEDKNWKIRKEGLDETAAIISEAKFITANIGGELPLALKGRLGDSNKILVQQTLTILQQLATAMGPGLKQHVKALGISIVTVLGDSKPNVRTAAMTTLQAWVEQTGMKEWLEGEDLSEELKRENPFLRQEMLGWLAEKLPNMRTVPGDLMLCVPHLYTCLEDRNGDVRKKAQEALPTFMMHLGYDKMSKATGKLKVLNHHVGKGQGNWRGKKFCRAKQKCFRFVRHQDE</sequence>
<protein>
    <submittedName>
        <fullName evidence="9">Cytoskeleton associated protein 5</fullName>
    </submittedName>
</protein>
<dbReference type="InterPro" id="IPR034085">
    <property type="entry name" value="TOG"/>
</dbReference>
<dbReference type="PROSITE" id="PS50077">
    <property type="entry name" value="HEAT_REPEAT"/>
    <property type="match status" value="2"/>
</dbReference>
<evidence type="ECO:0000313" key="10">
    <source>
        <dbReference type="Proteomes" id="UP000472265"/>
    </source>
</evidence>
<evidence type="ECO:0000259" key="8">
    <source>
        <dbReference type="SMART" id="SM01349"/>
    </source>
</evidence>
<dbReference type="FunFam" id="1.25.10.10:FF:000063">
    <property type="entry name" value="Putative cytoskeleton-associated protein 5"/>
    <property type="match status" value="1"/>
</dbReference>
<evidence type="ECO:0000256" key="1">
    <source>
        <dbReference type="ARBA" id="ARBA00004245"/>
    </source>
</evidence>
<feature type="domain" description="TOG" evidence="8">
    <location>
        <begin position="1"/>
        <end position="227"/>
    </location>
</feature>
<feature type="domain" description="TOG" evidence="8">
    <location>
        <begin position="268"/>
        <end position="502"/>
    </location>
</feature>
<evidence type="ECO:0000256" key="7">
    <source>
        <dbReference type="SAM" id="MobiDB-lite"/>
    </source>
</evidence>
<dbReference type="GeneTree" id="ENSGT00390000014757"/>
<reference evidence="9" key="3">
    <citation type="submission" date="2025-09" db="UniProtKB">
        <authorList>
            <consortium name="Ensembl"/>
        </authorList>
    </citation>
    <scope>IDENTIFICATION</scope>
</reference>
<dbReference type="GO" id="GO:0061863">
    <property type="term" value="F:microtubule plus end polymerase"/>
    <property type="evidence" value="ECO:0007669"/>
    <property type="project" value="InterPro"/>
</dbReference>
<keyword evidence="2" id="KW-0963">Cytoplasm</keyword>
<dbReference type="PANTHER" id="PTHR12609">
    <property type="entry name" value="MICROTUBULE ASSOCIATED PROTEIN XMAP215"/>
    <property type="match status" value="1"/>
</dbReference>
<dbReference type="FunFam" id="1.25.10.10:FF:000019">
    <property type="entry name" value="Cytoskeleton-associated protein 5"/>
    <property type="match status" value="1"/>
</dbReference>
<feature type="domain" description="TOG" evidence="8">
    <location>
        <begin position="852"/>
        <end position="1076"/>
    </location>
</feature>
<feature type="repeat" description="HEAT" evidence="6">
    <location>
        <begin position="439"/>
        <end position="477"/>
    </location>
</feature>
<dbReference type="Proteomes" id="UP000472265">
    <property type="component" value="Chromosome 8"/>
</dbReference>
<dbReference type="Ensembl" id="ENSSAUT00010049312.1">
    <property type="protein sequence ID" value="ENSSAUP00010046908.1"/>
    <property type="gene ID" value="ENSSAUG00010009295.1"/>
</dbReference>
<dbReference type="InterPro" id="IPR048491">
    <property type="entry name" value="XMAP215_CLASP_TOG"/>
</dbReference>
<dbReference type="InterPro" id="IPR021133">
    <property type="entry name" value="HEAT_type_2"/>
</dbReference>
<reference evidence="9" key="2">
    <citation type="submission" date="2025-08" db="UniProtKB">
        <authorList>
            <consortium name="Ensembl"/>
        </authorList>
    </citation>
    <scope>IDENTIFICATION</scope>
</reference>
<dbReference type="InterPro" id="IPR045110">
    <property type="entry name" value="XMAP215"/>
</dbReference>
<comment type="similarity">
    <text evidence="5">Belongs to the TOG/XMAP215 family.</text>
</comment>
<proteinExistence type="inferred from homology"/>
<dbReference type="Gene3D" id="1.25.10.10">
    <property type="entry name" value="Leucine-rich Repeat Variant"/>
    <property type="match status" value="4"/>
</dbReference>
<reference evidence="9" key="1">
    <citation type="submission" date="2021-04" db="EMBL/GenBank/DDBJ databases">
        <authorList>
            <consortium name="Wellcome Sanger Institute Data Sharing"/>
        </authorList>
    </citation>
    <scope>NUCLEOTIDE SEQUENCE [LARGE SCALE GENOMIC DNA]</scope>
</reference>
<evidence type="ECO:0000256" key="6">
    <source>
        <dbReference type="PROSITE-ProRule" id="PRU00103"/>
    </source>
</evidence>
<dbReference type="AlphaFoldDB" id="A0A671X7A8"/>
<accession>A0A671X7A8</accession>
<feature type="region of interest" description="Disordered" evidence="7">
    <location>
        <begin position="813"/>
        <end position="852"/>
    </location>
</feature>
<feature type="repeat" description="HEAT" evidence="6">
    <location>
        <begin position="1022"/>
        <end position="1059"/>
    </location>
</feature>
<dbReference type="SUPFAM" id="SSF48371">
    <property type="entry name" value="ARM repeat"/>
    <property type="match status" value="2"/>
</dbReference>
<dbReference type="SMART" id="SM01349">
    <property type="entry name" value="TOG"/>
    <property type="match status" value="4"/>
</dbReference>